<keyword evidence="9" id="KW-1185">Reference proteome</keyword>
<evidence type="ECO:0000313" key="9">
    <source>
        <dbReference type="Proteomes" id="UP000737018"/>
    </source>
</evidence>
<keyword evidence="4" id="KW-0493">Microtubule</keyword>
<evidence type="ECO:0000256" key="5">
    <source>
        <dbReference type="ARBA" id="ARBA00023212"/>
    </source>
</evidence>
<evidence type="ECO:0000256" key="3">
    <source>
        <dbReference type="ARBA" id="ARBA00022490"/>
    </source>
</evidence>
<feature type="compositionally biased region" description="Polar residues" evidence="6">
    <location>
        <begin position="139"/>
        <end position="166"/>
    </location>
</feature>
<dbReference type="GO" id="GO:0005874">
    <property type="term" value="C:microtubule"/>
    <property type="evidence" value="ECO:0007669"/>
    <property type="project" value="UniProtKB-KW"/>
</dbReference>
<dbReference type="EMBL" id="JRKL02012649">
    <property type="protein sequence ID" value="KAF3944284.1"/>
    <property type="molecule type" value="Genomic_DNA"/>
</dbReference>
<evidence type="ECO:0000256" key="4">
    <source>
        <dbReference type="ARBA" id="ARBA00022701"/>
    </source>
</evidence>
<evidence type="ECO:0000256" key="2">
    <source>
        <dbReference type="ARBA" id="ARBA00005885"/>
    </source>
</evidence>
<comment type="similarity">
    <text evidence="2">Belongs to the TPX2 family.</text>
</comment>
<reference evidence="8" key="1">
    <citation type="submission" date="2020-03" db="EMBL/GenBank/DDBJ databases">
        <title>Castanea mollissima Vanexum genome sequencing.</title>
        <authorList>
            <person name="Staton M."/>
        </authorList>
    </citation>
    <scope>NUCLEOTIDE SEQUENCE</scope>
    <source>
        <tissue evidence="8">Leaf</tissue>
    </source>
</reference>
<dbReference type="PANTHER" id="PTHR31358">
    <property type="entry name" value="PROTEIN WVD2-LIKE 4"/>
    <property type="match status" value="1"/>
</dbReference>
<protein>
    <recommendedName>
        <fullName evidence="7">TPX2 C-terminal domain-containing protein</fullName>
    </recommendedName>
</protein>
<comment type="caution">
    <text evidence="8">The sequence shown here is derived from an EMBL/GenBank/DDBJ whole genome shotgun (WGS) entry which is preliminary data.</text>
</comment>
<proteinExistence type="inferred from homology"/>
<feature type="region of interest" description="Disordered" evidence="6">
    <location>
        <begin position="183"/>
        <end position="215"/>
    </location>
</feature>
<evidence type="ECO:0000259" key="7">
    <source>
        <dbReference type="Pfam" id="PF06886"/>
    </source>
</evidence>
<name>A0A8J4QET6_9ROSI</name>
<dbReference type="Pfam" id="PF06886">
    <property type="entry name" value="TPX2"/>
    <property type="match status" value="1"/>
</dbReference>
<feature type="domain" description="TPX2 C-terminal" evidence="7">
    <location>
        <begin position="223"/>
        <end position="298"/>
    </location>
</feature>
<feature type="region of interest" description="Disordered" evidence="6">
    <location>
        <begin position="88"/>
        <end position="169"/>
    </location>
</feature>
<feature type="compositionally biased region" description="Basic and acidic residues" evidence="6">
    <location>
        <begin position="371"/>
        <end position="387"/>
    </location>
</feature>
<dbReference type="InterPro" id="IPR044833">
    <property type="entry name" value="WDL5/6"/>
</dbReference>
<evidence type="ECO:0000256" key="6">
    <source>
        <dbReference type="SAM" id="MobiDB-lite"/>
    </source>
</evidence>
<accession>A0A8J4QET6</accession>
<dbReference type="GO" id="GO:0008017">
    <property type="term" value="F:microtubule binding"/>
    <property type="evidence" value="ECO:0007669"/>
    <property type="project" value="InterPro"/>
</dbReference>
<dbReference type="OrthoDB" id="1939285at2759"/>
<keyword evidence="5" id="KW-0206">Cytoskeleton</keyword>
<dbReference type="AlphaFoldDB" id="A0A8J4QET6"/>
<dbReference type="Proteomes" id="UP000737018">
    <property type="component" value="Unassembled WGS sequence"/>
</dbReference>
<organism evidence="8 9">
    <name type="scientific">Castanea mollissima</name>
    <name type="common">Chinese chestnut</name>
    <dbReference type="NCBI Taxonomy" id="60419"/>
    <lineage>
        <taxon>Eukaryota</taxon>
        <taxon>Viridiplantae</taxon>
        <taxon>Streptophyta</taxon>
        <taxon>Embryophyta</taxon>
        <taxon>Tracheophyta</taxon>
        <taxon>Spermatophyta</taxon>
        <taxon>Magnoliopsida</taxon>
        <taxon>eudicotyledons</taxon>
        <taxon>Gunneridae</taxon>
        <taxon>Pentapetalae</taxon>
        <taxon>rosids</taxon>
        <taxon>fabids</taxon>
        <taxon>Fagales</taxon>
        <taxon>Fagaceae</taxon>
        <taxon>Castanea</taxon>
    </lineage>
</organism>
<keyword evidence="3" id="KW-0963">Cytoplasm</keyword>
<feature type="compositionally biased region" description="Basic and acidic residues" evidence="6">
    <location>
        <begin position="90"/>
        <end position="101"/>
    </location>
</feature>
<dbReference type="PANTHER" id="PTHR31358:SF29">
    <property type="entry name" value="PROTEIN WVD2-LIKE 5-RELATED"/>
    <property type="match status" value="1"/>
</dbReference>
<evidence type="ECO:0000256" key="1">
    <source>
        <dbReference type="ARBA" id="ARBA00004245"/>
    </source>
</evidence>
<sequence length="452" mass="49083">MDSDNLVPIAGVEATHQNGVHGQIPIVGDDGIVLDNVNWTVNKGSDTAVPNGNLENVVKLYDDATINSSTGELDEGSNVQLESNGLATFKDGEVKNEDHSKQSKPQKALGKSKNEKPLSLKSASVASVMKKKDGKDAEGTSTSNGSVGLISHSKQPSKSTSFNGRQLSDKSDAALSVGLMDKTKVKPLKKGPGSKAEDIQPSLSPTGEDGKSRKVGMLPNYGFSFRCDERAEKRREFYSKLEEKIHAKEVEKNNLQAKSKETLEAEIKMLRKSLTFKATPMPSFYQEPPPPKVELKKIPTTRAKSPKLGRKKGSETEGNSSSVGTGRLSLDEKVPKEKPARGLSPINQKKPHRKSLPRLPSEKTTLSNATNEEKTASSKATHEEKITLPDATNEEQTAMSNATDEDKINVSSETNGRPFITEDQEVVPTAEPSESQEHKDYEAVVEEQPQPT</sequence>
<comment type="subcellular location">
    <subcellularLocation>
        <location evidence="1">Cytoplasm</location>
        <location evidence="1">Cytoskeleton</location>
    </subcellularLocation>
</comment>
<feature type="region of interest" description="Disordered" evidence="6">
    <location>
        <begin position="280"/>
        <end position="452"/>
    </location>
</feature>
<dbReference type="InterPro" id="IPR027329">
    <property type="entry name" value="TPX2_C"/>
</dbReference>
<feature type="compositionally biased region" description="Basic and acidic residues" evidence="6">
    <location>
        <begin position="329"/>
        <end position="340"/>
    </location>
</feature>
<evidence type="ECO:0000313" key="8">
    <source>
        <dbReference type="EMBL" id="KAF3944284.1"/>
    </source>
</evidence>
<feature type="compositionally biased region" description="Low complexity" evidence="6">
    <location>
        <begin position="119"/>
        <end position="128"/>
    </location>
</feature>
<gene>
    <name evidence="8" type="ORF">CMV_029238</name>
</gene>